<dbReference type="RefSeq" id="WP_168918482.1">
    <property type="nucleotide sequence ID" value="NZ_CP050804.1"/>
</dbReference>
<protein>
    <submittedName>
        <fullName evidence="2">Uncharacterized protein</fullName>
    </submittedName>
</protein>
<dbReference type="AlphaFoldDB" id="A0A6H2ENA6"/>
<feature type="transmembrane region" description="Helical" evidence="1">
    <location>
        <begin position="538"/>
        <end position="555"/>
    </location>
</feature>
<feature type="transmembrane region" description="Helical" evidence="1">
    <location>
        <begin position="562"/>
        <end position="582"/>
    </location>
</feature>
<reference evidence="2 3" key="1">
    <citation type="submission" date="2020-03" db="EMBL/GenBank/DDBJ databases">
        <title>Complete genome of Arcanobacterium buesumensis sp. nov. strain 2701.</title>
        <authorList>
            <person name="Borowiak M."/>
            <person name="Alssahen M."/>
            <person name="Laemmler C."/>
            <person name="Malorny B."/>
            <person name="Hassan A."/>
            <person name="Prenger-Berninghoff E."/>
            <person name="Ploetz M."/>
            <person name="Abdulmawjood A."/>
        </authorList>
    </citation>
    <scope>NUCLEOTIDE SEQUENCE [LARGE SCALE GENOMIC DNA]</scope>
    <source>
        <strain evidence="2 3">2701</strain>
    </source>
</reference>
<evidence type="ECO:0000256" key="1">
    <source>
        <dbReference type="SAM" id="Phobius"/>
    </source>
</evidence>
<feature type="transmembrane region" description="Helical" evidence="1">
    <location>
        <begin position="664"/>
        <end position="683"/>
    </location>
</feature>
<keyword evidence="1" id="KW-1133">Transmembrane helix</keyword>
<evidence type="ECO:0000313" key="3">
    <source>
        <dbReference type="Proteomes" id="UP000502298"/>
    </source>
</evidence>
<feature type="transmembrane region" description="Helical" evidence="1">
    <location>
        <begin position="482"/>
        <end position="501"/>
    </location>
</feature>
<feature type="transmembrane region" description="Helical" evidence="1">
    <location>
        <begin position="513"/>
        <end position="532"/>
    </location>
</feature>
<proteinExistence type="predicted"/>
<dbReference type="EMBL" id="CP050804">
    <property type="protein sequence ID" value="QJC22560.1"/>
    <property type="molecule type" value="Genomic_DNA"/>
</dbReference>
<feature type="transmembrane region" description="Helical" evidence="1">
    <location>
        <begin position="383"/>
        <end position="403"/>
    </location>
</feature>
<evidence type="ECO:0000313" key="2">
    <source>
        <dbReference type="EMBL" id="QJC22560.1"/>
    </source>
</evidence>
<accession>A0A6H2ENA6</accession>
<keyword evidence="1" id="KW-0812">Transmembrane</keyword>
<keyword evidence="1" id="KW-0472">Membrane</keyword>
<keyword evidence="3" id="KW-1185">Reference proteome</keyword>
<dbReference type="KEGG" id="arca:HC352_08640"/>
<gene>
    <name evidence="2" type="ORF">HC352_08640</name>
</gene>
<feature type="transmembrane region" description="Helical" evidence="1">
    <location>
        <begin position="625"/>
        <end position="643"/>
    </location>
</feature>
<feature type="transmembrane region" description="Helical" evidence="1">
    <location>
        <begin position="440"/>
        <end position="458"/>
    </location>
</feature>
<sequence length="751" mass="80725">MRARLIAILVGILGVIGIVSTGVLASALSTTAPTSSRDSVLFIGMAGVKPADIDLSNPALSRLLDDYSVAALTPRSVSTLTCPSEGWMQLRTSRDVSDRLPESFVVSSGDECYPASIIEDPASIDADHAPVHIRNFAGRLGQTQWPDKPLFSENVTAIGRNAVIPVASKDGTVDHWYPLPDAGFAENQEKSQTELTRILDTVPADVVVDIGSIRGAPRNLDVATQHTFVEQKLINILTANKHSDHPRKVIIASLGDQWRRAHLHFFATNIDIDGASGPATIHSDLTRATGFITIADVRNLITGNYSGLRTESKPSLTAAMVPVLDVAHHAYTAASSSAKWYQFFNMVVLIGIAGVLLCFLAQPGPQGHRWGAPRKIWSVLEQVNLWAFAWVPAAFILNFLPWWDLPGGPGAMQAWAIGITSLIAVALVAISHLSVHRAGFIALVAFSVLSIDIIAGSPHQRNGFMGSLILTSRRYYGISNRTYLILVVGGLVGSLLIINWLQLRRAIDDDTRVSTWVFATIGVIAVAIDAIPLWGADFGGPPGLIAGFGVAILVITRKKLRWWHLLVWVASTVAVMGAVGFVDARRGGESHIGRFWAKFGTAESWAIIGGKIRDVTRSFVGRPDLLILIALFLIAGVLAIYATRYLNNVSGIHLSSLHTLTSGYGFIPVAIGIAVGILVAVPINDSGAIMIKEGLYIALPALSAMIAGQAAQRPSRQERLKDSSAPVVVNVISERVSIIANVIRRVTHRNS</sequence>
<feature type="transmembrane region" description="Helical" evidence="1">
    <location>
        <begin position="340"/>
        <end position="362"/>
    </location>
</feature>
<name>A0A6H2ENA6_9ACTO</name>
<organism evidence="2 3">
    <name type="scientific">Arcanobacterium buesumense</name>
    <dbReference type="NCBI Taxonomy" id="2722751"/>
    <lineage>
        <taxon>Bacteria</taxon>
        <taxon>Bacillati</taxon>
        <taxon>Actinomycetota</taxon>
        <taxon>Actinomycetes</taxon>
        <taxon>Actinomycetales</taxon>
        <taxon>Actinomycetaceae</taxon>
        <taxon>Arcanobacterium</taxon>
    </lineage>
</organism>
<dbReference type="Proteomes" id="UP000502298">
    <property type="component" value="Chromosome"/>
</dbReference>
<feature type="transmembrane region" description="Helical" evidence="1">
    <location>
        <begin position="415"/>
        <end position="433"/>
    </location>
</feature>